<feature type="non-terminal residue" evidence="1">
    <location>
        <position position="1"/>
    </location>
</feature>
<gene>
    <name evidence="1" type="ORF">FIBSPDRAFT_717237</name>
</gene>
<reference evidence="1 2" key="1">
    <citation type="journal article" date="2016" name="Mol. Biol. Evol.">
        <title>Comparative Genomics of Early-Diverging Mushroom-Forming Fungi Provides Insights into the Origins of Lignocellulose Decay Capabilities.</title>
        <authorList>
            <person name="Nagy L.G."/>
            <person name="Riley R."/>
            <person name="Tritt A."/>
            <person name="Adam C."/>
            <person name="Daum C."/>
            <person name="Floudas D."/>
            <person name="Sun H."/>
            <person name="Yadav J.S."/>
            <person name="Pangilinan J."/>
            <person name="Larsson K.H."/>
            <person name="Matsuura K."/>
            <person name="Barry K."/>
            <person name="Labutti K."/>
            <person name="Kuo R."/>
            <person name="Ohm R.A."/>
            <person name="Bhattacharya S.S."/>
            <person name="Shirouzu T."/>
            <person name="Yoshinaga Y."/>
            <person name="Martin F.M."/>
            <person name="Grigoriev I.V."/>
            <person name="Hibbett D.S."/>
        </authorList>
    </citation>
    <scope>NUCLEOTIDE SEQUENCE [LARGE SCALE GENOMIC DNA]</scope>
    <source>
        <strain evidence="1 2">CBS 109695</strain>
    </source>
</reference>
<evidence type="ECO:0000313" key="2">
    <source>
        <dbReference type="Proteomes" id="UP000076532"/>
    </source>
</evidence>
<dbReference type="AlphaFoldDB" id="A0A167TKB0"/>
<dbReference type="OrthoDB" id="412006at2759"/>
<protein>
    <recommendedName>
        <fullName evidence="3">Reverse transcriptase domain-containing protein</fullName>
    </recommendedName>
</protein>
<proteinExistence type="predicted"/>
<dbReference type="Proteomes" id="UP000076532">
    <property type="component" value="Unassembled WGS sequence"/>
</dbReference>
<sequence>PDFVYPKPPEAFKNISDTQIRRIIKKLSPYKAPGPDGVSNSVYTHCADILVPWLGKLFRATFRLKYYPPRWQVYDTIVLRKPGKPDYSLAKAYRPIALLIALAKILTACVAENVSYIRDSL</sequence>
<name>A0A167TKB0_9AGAM</name>
<organism evidence="1 2">
    <name type="scientific">Athelia psychrophila</name>
    <dbReference type="NCBI Taxonomy" id="1759441"/>
    <lineage>
        <taxon>Eukaryota</taxon>
        <taxon>Fungi</taxon>
        <taxon>Dikarya</taxon>
        <taxon>Basidiomycota</taxon>
        <taxon>Agaricomycotina</taxon>
        <taxon>Agaricomycetes</taxon>
        <taxon>Agaricomycetidae</taxon>
        <taxon>Atheliales</taxon>
        <taxon>Atheliaceae</taxon>
        <taxon>Athelia</taxon>
    </lineage>
</organism>
<feature type="non-terminal residue" evidence="1">
    <location>
        <position position="121"/>
    </location>
</feature>
<dbReference type="PANTHER" id="PTHR19446">
    <property type="entry name" value="REVERSE TRANSCRIPTASES"/>
    <property type="match status" value="1"/>
</dbReference>
<dbReference type="STRING" id="436010.A0A167TKB0"/>
<evidence type="ECO:0008006" key="3">
    <source>
        <dbReference type="Google" id="ProtNLM"/>
    </source>
</evidence>
<keyword evidence="2" id="KW-1185">Reference proteome</keyword>
<dbReference type="EMBL" id="KV418193">
    <property type="protein sequence ID" value="KZP03025.1"/>
    <property type="molecule type" value="Genomic_DNA"/>
</dbReference>
<accession>A0A167TKB0</accession>
<evidence type="ECO:0000313" key="1">
    <source>
        <dbReference type="EMBL" id="KZP03025.1"/>
    </source>
</evidence>